<sequence>MRNSYYRNYKLMKKYSFSFLGFILFTFLPLFLKAQDFNQRKADIEALKVSIITTKVGLTADEGKIFWPVYNEYQAEKQRLMKERRQKIVQARMNADNLSDKEVEELIQNDFAIQQRELDIEKKYYDRFKKVIPLKKVAKLYMAEEQFKRELLKRLRNQQGQTTD</sequence>
<proteinExistence type="predicted"/>
<keyword evidence="3" id="KW-1185">Reference proteome</keyword>
<accession>A0A2S5A723</accession>
<evidence type="ECO:0000313" key="3">
    <source>
        <dbReference type="Proteomes" id="UP000236893"/>
    </source>
</evidence>
<keyword evidence="1" id="KW-0175">Coiled coil</keyword>
<organism evidence="2 3">
    <name type="scientific">Solitalea longa</name>
    <dbReference type="NCBI Taxonomy" id="2079460"/>
    <lineage>
        <taxon>Bacteria</taxon>
        <taxon>Pseudomonadati</taxon>
        <taxon>Bacteroidota</taxon>
        <taxon>Sphingobacteriia</taxon>
        <taxon>Sphingobacteriales</taxon>
        <taxon>Sphingobacteriaceae</taxon>
        <taxon>Solitalea</taxon>
    </lineage>
</organism>
<comment type="caution">
    <text evidence="2">The sequence shown here is derived from an EMBL/GenBank/DDBJ whole genome shotgun (WGS) entry which is preliminary data.</text>
</comment>
<feature type="coiled-coil region" evidence="1">
    <location>
        <begin position="70"/>
        <end position="101"/>
    </location>
</feature>
<evidence type="ECO:0000313" key="2">
    <source>
        <dbReference type="EMBL" id="POY38345.1"/>
    </source>
</evidence>
<gene>
    <name evidence="2" type="ORF">C3K47_02810</name>
</gene>
<dbReference type="Proteomes" id="UP000236893">
    <property type="component" value="Unassembled WGS sequence"/>
</dbReference>
<dbReference type="EMBL" id="PQVF01000002">
    <property type="protein sequence ID" value="POY38345.1"/>
    <property type="molecule type" value="Genomic_DNA"/>
</dbReference>
<evidence type="ECO:0008006" key="4">
    <source>
        <dbReference type="Google" id="ProtNLM"/>
    </source>
</evidence>
<reference evidence="2 3" key="1">
    <citation type="submission" date="2018-01" db="EMBL/GenBank/DDBJ databases">
        <authorList>
            <person name="Gaut B.S."/>
            <person name="Morton B.R."/>
            <person name="Clegg M.T."/>
            <person name="Duvall M.R."/>
        </authorList>
    </citation>
    <scope>NUCLEOTIDE SEQUENCE [LARGE SCALE GENOMIC DNA]</scope>
    <source>
        <strain evidence="2 3">HR-AV</strain>
    </source>
</reference>
<name>A0A2S5A723_9SPHI</name>
<protein>
    <recommendedName>
        <fullName evidence="4">Sensor of ECF-type sigma factor</fullName>
    </recommendedName>
</protein>
<evidence type="ECO:0000256" key="1">
    <source>
        <dbReference type="SAM" id="Coils"/>
    </source>
</evidence>
<dbReference type="AlphaFoldDB" id="A0A2S5A723"/>